<dbReference type="Pfam" id="PF00912">
    <property type="entry name" value="Transgly"/>
    <property type="match status" value="1"/>
</dbReference>
<keyword evidence="8" id="KW-0808">Transferase</keyword>
<dbReference type="InterPro" id="IPR050396">
    <property type="entry name" value="Glycosyltr_51/Transpeptidase"/>
</dbReference>
<dbReference type="NCBIfam" id="TIGR02074">
    <property type="entry name" value="PBP_1a_fam"/>
    <property type="match status" value="1"/>
</dbReference>
<evidence type="ECO:0000256" key="8">
    <source>
        <dbReference type="ARBA" id="ARBA00022679"/>
    </source>
</evidence>
<dbReference type="AlphaFoldDB" id="A0A364K3F6"/>
<proteinExistence type="inferred from homology"/>
<evidence type="ECO:0000256" key="2">
    <source>
        <dbReference type="ARBA" id="ARBA00007090"/>
    </source>
</evidence>
<gene>
    <name evidence="20" type="ORF">DL897_11830</name>
</gene>
<dbReference type="SUPFAM" id="SSF56601">
    <property type="entry name" value="beta-lactamase/transpeptidase-like"/>
    <property type="match status" value="1"/>
</dbReference>
<evidence type="ECO:0000313" key="21">
    <source>
        <dbReference type="Proteomes" id="UP000251213"/>
    </source>
</evidence>
<dbReference type="InterPro" id="IPR012338">
    <property type="entry name" value="Beta-lactam/transpept-like"/>
</dbReference>
<keyword evidence="17" id="KW-0812">Transmembrane</keyword>
<comment type="subcellular location">
    <subcellularLocation>
        <location evidence="1">Cell membrane</location>
    </subcellularLocation>
</comment>
<evidence type="ECO:0000256" key="7">
    <source>
        <dbReference type="ARBA" id="ARBA00022676"/>
    </source>
</evidence>
<comment type="catalytic activity">
    <reaction evidence="15">
        <text>Preferential cleavage: (Ac)2-L-Lys-D-Ala-|-D-Ala. Also transpeptidation of peptidyl-alanyl moieties that are N-acyl substituents of D-alanine.</text>
        <dbReference type="EC" id="3.4.16.4"/>
    </reaction>
</comment>
<accession>A0A364K3F6</accession>
<evidence type="ECO:0000256" key="3">
    <source>
        <dbReference type="ARBA" id="ARBA00007739"/>
    </source>
</evidence>
<evidence type="ECO:0000256" key="17">
    <source>
        <dbReference type="SAM" id="Phobius"/>
    </source>
</evidence>
<keyword evidence="5 20" id="KW-0121">Carboxypeptidase</keyword>
<dbReference type="EMBL" id="QJKK01000006">
    <property type="protein sequence ID" value="RAL23371.1"/>
    <property type="molecule type" value="Genomic_DNA"/>
</dbReference>
<feature type="domain" description="Glycosyl transferase family 51" evidence="19">
    <location>
        <begin position="90"/>
        <end position="261"/>
    </location>
</feature>
<evidence type="ECO:0000313" key="20">
    <source>
        <dbReference type="EMBL" id="RAL23371.1"/>
    </source>
</evidence>
<dbReference type="Pfam" id="PF00905">
    <property type="entry name" value="Transpeptidase"/>
    <property type="match status" value="1"/>
</dbReference>
<dbReference type="GO" id="GO:0071555">
    <property type="term" value="P:cell wall organization"/>
    <property type="evidence" value="ECO:0007669"/>
    <property type="project" value="UniProtKB-KW"/>
</dbReference>
<dbReference type="GO" id="GO:0009252">
    <property type="term" value="P:peptidoglycan biosynthetic process"/>
    <property type="evidence" value="ECO:0007669"/>
    <property type="project" value="UniProtKB-KW"/>
</dbReference>
<keyword evidence="6" id="KW-0645">Protease</keyword>
<dbReference type="SUPFAM" id="SSF53955">
    <property type="entry name" value="Lysozyme-like"/>
    <property type="match status" value="1"/>
</dbReference>
<keyword evidence="17" id="KW-1133">Transmembrane helix</keyword>
<dbReference type="InterPro" id="IPR001460">
    <property type="entry name" value="PCN-bd_Tpept"/>
</dbReference>
<dbReference type="OrthoDB" id="9766909at2"/>
<reference evidence="20 21" key="1">
    <citation type="submission" date="2018-06" db="EMBL/GenBank/DDBJ databases">
        <title>Thermoflavimicrobium daqus sp. nov., a thermophilic microbe isolated from Moutai-flavour Daqu.</title>
        <authorList>
            <person name="Wang X."/>
            <person name="Zhou H."/>
        </authorList>
    </citation>
    <scope>NUCLEOTIDE SEQUENCE [LARGE SCALE GENOMIC DNA]</scope>
    <source>
        <strain evidence="20 21">FBKL4.011</strain>
    </source>
</reference>
<feature type="transmembrane region" description="Helical" evidence="17">
    <location>
        <begin position="46"/>
        <end position="65"/>
    </location>
</feature>
<organism evidence="20 21">
    <name type="scientific">Thermoflavimicrobium daqui</name>
    <dbReference type="NCBI Taxonomy" id="2137476"/>
    <lineage>
        <taxon>Bacteria</taxon>
        <taxon>Bacillati</taxon>
        <taxon>Bacillota</taxon>
        <taxon>Bacilli</taxon>
        <taxon>Bacillales</taxon>
        <taxon>Thermoactinomycetaceae</taxon>
        <taxon>Thermoflavimicrobium</taxon>
    </lineage>
</organism>
<keyword evidence="11" id="KW-0573">Peptidoglycan synthesis</keyword>
<evidence type="ECO:0000256" key="10">
    <source>
        <dbReference type="ARBA" id="ARBA00022960"/>
    </source>
</evidence>
<dbReference type="Gene3D" id="1.10.3810.10">
    <property type="entry name" value="Biosynthetic peptidoglycan transglycosylase-like"/>
    <property type="match status" value="1"/>
</dbReference>
<evidence type="ECO:0000256" key="4">
    <source>
        <dbReference type="ARBA" id="ARBA00022475"/>
    </source>
</evidence>
<dbReference type="GO" id="GO:0006508">
    <property type="term" value="P:proteolysis"/>
    <property type="evidence" value="ECO:0007669"/>
    <property type="project" value="UniProtKB-KW"/>
</dbReference>
<keyword evidence="14" id="KW-0961">Cell wall biogenesis/degradation</keyword>
<comment type="caution">
    <text evidence="20">The sequence shown here is derived from an EMBL/GenBank/DDBJ whole genome shotgun (WGS) entry which is preliminary data.</text>
</comment>
<evidence type="ECO:0000256" key="15">
    <source>
        <dbReference type="ARBA" id="ARBA00034000"/>
    </source>
</evidence>
<reference evidence="20 21" key="2">
    <citation type="submission" date="2018-06" db="EMBL/GenBank/DDBJ databases">
        <authorList>
            <person name="Zhirakovskaya E."/>
        </authorList>
    </citation>
    <scope>NUCLEOTIDE SEQUENCE [LARGE SCALE GENOMIC DNA]</scope>
    <source>
        <strain evidence="20 21">FBKL4.011</strain>
    </source>
</reference>
<keyword evidence="9" id="KW-0378">Hydrolase</keyword>
<evidence type="ECO:0000256" key="13">
    <source>
        <dbReference type="ARBA" id="ARBA00023268"/>
    </source>
</evidence>
<dbReference type="GO" id="GO:0009002">
    <property type="term" value="F:serine-type D-Ala-D-Ala carboxypeptidase activity"/>
    <property type="evidence" value="ECO:0007669"/>
    <property type="project" value="UniProtKB-EC"/>
</dbReference>
<protein>
    <submittedName>
        <fullName evidence="20">Carboxypeptidase</fullName>
    </submittedName>
</protein>
<keyword evidence="21" id="KW-1185">Reference proteome</keyword>
<dbReference type="PANTHER" id="PTHR32282:SF11">
    <property type="entry name" value="PENICILLIN-BINDING PROTEIN 1B"/>
    <property type="match status" value="1"/>
</dbReference>
<comment type="catalytic activity">
    <reaction evidence="16">
        <text>[GlcNAc-(1-&gt;4)-Mur2Ac(oyl-L-Ala-gamma-D-Glu-L-Lys-D-Ala-D-Ala)](n)-di-trans,octa-cis-undecaprenyl diphosphate + beta-D-GlcNAc-(1-&gt;4)-Mur2Ac(oyl-L-Ala-gamma-D-Glu-L-Lys-D-Ala-D-Ala)-di-trans,octa-cis-undecaprenyl diphosphate = [GlcNAc-(1-&gt;4)-Mur2Ac(oyl-L-Ala-gamma-D-Glu-L-Lys-D-Ala-D-Ala)](n+1)-di-trans,octa-cis-undecaprenyl diphosphate + di-trans,octa-cis-undecaprenyl diphosphate + H(+)</text>
        <dbReference type="Rhea" id="RHEA:23708"/>
        <dbReference type="Rhea" id="RHEA-COMP:9602"/>
        <dbReference type="Rhea" id="RHEA-COMP:9603"/>
        <dbReference type="ChEBI" id="CHEBI:15378"/>
        <dbReference type="ChEBI" id="CHEBI:58405"/>
        <dbReference type="ChEBI" id="CHEBI:60033"/>
        <dbReference type="ChEBI" id="CHEBI:78435"/>
        <dbReference type="EC" id="2.4.99.28"/>
    </reaction>
</comment>
<dbReference type="GO" id="GO:0008658">
    <property type="term" value="F:penicillin binding"/>
    <property type="evidence" value="ECO:0007669"/>
    <property type="project" value="InterPro"/>
</dbReference>
<comment type="similarity">
    <text evidence="2">In the C-terminal section; belongs to the transpeptidase family.</text>
</comment>
<dbReference type="GO" id="GO:0030288">
    <property type="term" value="C:outer membrane-bounded periplasmic space"/>
    <property type="evidence" value="ECO:0007669"/>
    <property type="project" value="TreeGrafter"/>
</dbReference>
<feature type="domain" description="Penicillin-binding protein transpeptidase" evidence="18">
    <location>
        <begin position="352"/>
        <end position="595"/>
    </location>
</feature>
<dbReference type="GO" id="GO:0005886">
    <property type="term" value="C:plasma membrane"/>
    <property type="evidence" value="ECO:0007669"/>
    <property type="project" value="UniProtKB-SubCell"/>
</dbReference>
<keyword evidence="13" id="KW-0511">Multifunctional enzyme</keyword>
<evidence type="ECO:0000256" key="12">
    <source>
        <dbReference type="ARBA" id="ARBA00023136"/>
    </source>
</evidence>
<keyword evidence="7" id="KW-0328">Glycosyltransferase</keyword>
<evidence type="ECO:0000256" key="6">
    <source>
        <dbReference type="ARBA" id="ARBA00022670"/>
    </source>
</evidence>
<name>A0A364K3F6_9BACL</name>
<dbReference type="PANTHER" id="PTHR32282">
    <property type="entry name" value="BINDING PROTEIN TRANSPEPTIDASE, PUTATIVE-RELATED"/>
    <property type="match status" value="1"/>
</dbReference>
<dbReference type="Gene3D" id="3.40.710.10">
    <property type="entry name" value="DD-peptidase/beta-lactamase superfamily"/>
    <property type="match status" value="1"/>
</dbReference>
<dbReference type="GO" id="GO:0008955">
    <property type="term" value="F:peptidoglycan glycosyltransferase activity"/>
    <property type="evidence" value="ECO:0007669"/>
    <property type="project" value="UniProtKB-EC"/>
</dbReference>
<evidence type="ECO:0000256" key="11">
    <source>
        <dbReference type="ARBA" id="ARBA00022984"/>
    </source>
</evidence>
<dbReference type="InterPro" id="IPR023346">
    <property type="entry name" value="Lysozyme-like_dom_sf"/>
</dbReference>
<evidence type="ECO:0000256" key="16">
    <source>
        <dbReference type="ARBA" id="ARBA00049902"/>
    </source>
</evidence>
<dbReference type="FunFam" id="1.10.3810.10:FF:000001">
    <property type="entry name" value="Penicillin-binding protein 1A"/>
    <property type="match status" value="1"/>
</dbReference>
<comment type="similarity">
    <text evidence="3">In the N-terminal section; belongs to the glycosyltransferase 51 family.</text>
</comment>
<evidence type="ECO:0000256" key="14">
    <source>
        <dbReference type="ARBA" id="ARBA00023316"/>
    </source>
</evidence>
<keyword evidence="12 17" id="KW-0472">Membrane</keyword>
<dbReference type="GO" id="GO:0008360">
    <property type="term" value="P:regulation of cell shape"/>
    <property type="evidence" value="ECO:0007669"/>
    <property type="project" value="UniProtKB-KW"/>
</dbReference>
<sequence length="700" mass="79396">MLANCQAIFESKEIHTMGDRCTQPYSHLEQLLIWRLLKRISQGLRALLYILLIGSLGIGIFLLYLKSHPLPSPDLHLTTQIYDDQGRLINYATQGKPHETIHISQVPKYVLHATLAAEDRTFYQHSGFSLHGIIRAAWVNLKSGQIVQGASTITQQLARNLYLTHDRTWARKLKEAIFTIQLELHYPKHKILEMYLNHIYYGHGSYGIQQAAQLYFHKPTKQLSLAESAFLAGLPRGPEYYSPYHHFKHAKKRQERILELMVKNKMISSSQATQAKKEKIKVFPSIQTQSHYTKAHYFRDYIIQTATSKYGLDEDMVRHGGLKIYTTLSTELQTQAEQAITKHLNDLDDLQGALIAVNPHTGHIKAMVGGNDYQKSPYNRVFAHRQPGSSFKPIVYLSALKNGFTSLTKIFSRPTSFIYDGGVYQPSNFHHQYLDRPITMREAIARSDNIYAVSTLFQVGIEQVIDLARQLGIQSKLNATPSLALGSYTVTPFEMAQVYSTFASGGIYHPLTGILKITDAQGNVLIEEQPITKRIIPSGHAYVLTQLMTSVFEPTGTAHRVRQIFNRPAAGKTGSTDWDSWLSGYTPDLTTTVWVGYDRGKKLPTEKTRIAQYIWATFMKQATSKQASRIFPIPADVKGVYVDPETGYLATPRCPHTHLEYFVKGTEPVITCPLHPTITPNTNEESSIWTKIWNWFRNES</sequence>
<evidence type="ECO:0000259" key="18">
    <source>
        <dbReference type="Pfam" id="PF00905"/>
    </source>
</evidence>
<evidence type="ECO:0000256" key="1">
    <source>
        <dbReference type="ARBA" id="ARBA00004236"/>
    </source>
</evidence>
<dbReference type="InterPro" id="IPR036950">
    <property type="entry name" value="PBP_transglycosylase"/>
</dbReference>
<evidence type="ECO:0000256" key="9">
    <source>
        <dbReference type="ARBA" id="ARBA00022801"/>
    </source>
</evidence>
<keyword evidence="10" id="KW-0133">Cell shape</keyword>
<keyword evidence="4" id="KW-1003">Cell membrane</keyword>
<dbReference type="InterPro" id="IPR001264">
    <property type="entry name" value="Glyco_trans_51"/>
</dbReference>
<dbReference type="Proteomes" id="UP000251213">
    <property type="component" value="Unassembled WGS sequence"/>
</dbReference>
<evidence type="ECO:0000256" key="5">
    <source>
        <dbReference type="ARBA" id="ARBA00022645"/>
    </source>
</evidence>
<evidence type="ECO:0000259" key="19">
    <source>
        <dbReference type="Pfam" id="PF00912"/>
    </source>
</evidence>